<dbReference type="GO" id="GO:0010181">
    <property type="term" value="F:FMN binding"/>
    <property type="evidence" value="ECO:0007669"/>
    <property type="project" value="InterPro"/>
</dbReference>
<comment type="cofactor">
    <cofactor evidence="5">
        <name>FMN</name>
        <dbReference type="ChEBI" id="CHEBI:58210"/>
    </cofactor>
    <text evidence="5">Binds 1 FMN per subunit.</text>
</comment>
<feature type="binding site" evidence="5">
    <location>
        <position position="95"/>
    </location>
    <ligand>
        <name>FMN</name>
        <dbReference type="ChEBI" id="CHEBI:58210"/>
    </ligand>
</feature>
<evidence type="ECO:0000256" key="3">
    <source>
        <dbReference type="ARBA" id="ARBA00022643"/>
    </source>
</evidence>
<organism evidence="8 9">
    <name type="scientific">Goodfellowiella coeruleoviolacea</name>
    <dbReference type="NCBI Taxonomy" id="334858"/>
    <lineage>
        <taxon>Bacteria</taxon>
        <taxon>Bacillati</taxon>
        <taxon>Actinomycetota</taxon>
        <taxon>Actinomycetes</taxon>
        <taxon>Pseudonocardiales</taxon>
        <taxon>Pseudonocardiaceae</taxon>
        <taxon>Goodfellowiella</taxon>
    </lineage>
</organism>
<feature type="binding site" evidence="5">
    <location>
        <position position="198"/>
    </location>
    <ligand>
        <name>FMN</name>
        <dbReference type="ChEBI" id="CHEBI:58210"/>
    </ligand>
</feature>
<feature type="binding site" evidence="5">
    <location>
        <position position="208"/>
    </location>
    <ligand>
        <name>FMN</name>
        <dbReference type="ChEBI" id="CHEBI:58210"/>
    </ligand>
</feature>
<name>A0AAE3GKP6_9PSEU</name>
<evidence type="ECO:0000256" key="2">
    <source>
        <dbReference type="ARBA" id="ARBA00022630"/>
    </source>
</evidence>
<dbReference type="EMBL" id="JAMTCK010000011">
    <property type="protein sequence ID" value="MCP2167818.1"/>
    <property type="molecule type" value="Genomic_DNA"/>
</dbReference>
<dbReference type="SUPFAM" id="SSF50475">
    <property type="entry name" value="FMN-binding split barrel"/>
    <property type="match status" value="1"/>
</dbReference>
<evidence type="ECO:0000313" key="8">
    <source>
        <dbReference type="EMBL" id="MCP2167818.1"/>
    </source>
</evidence>
<dbReference type="PIRSF" id="PIRSF000190">
    <property type="entry name" value="Pyd_amn-ph_oxd"/>
    <property type="match status" value="1"/>
</dbReference>
<evidence type="ECO:0000313" key="9">
    <source>
        <dbReference type="Proteomes" id="UP001206128"/>
    </source>
</evidence>
<proteinExistence type="inferred from homology"/>
<evidence type="ECO:0000259" key="6">
    <source>
        <dbReference type="Pfam" id="PF01243"/>
    </source>
</evidence>
<keyword evidence="4" id="KW-0560">Oxidoreductase</keyword>
<comment type="caution">
    <text evidence="8">The sequence shown here is derived from an EMBL/GenBank/DDBJ whole genome shotgun (WGS) entry which is preliminary data.</text>
</comment>
<gene>
    <name evidence="8" type="ORF">LX83_004691</name>
</gene>
<keyword evidence="3 5" id="KW-0288">FMN</keyword>
<feature type="binding site" evidence="5">
    <location>
        <begin position="153"/>
        <end position="154"/>
    </location>
    <ligand>
        <name>FMN</name>
        <dbReference type="ChEBI" id="CHEBI:58210"/>
    </ligand>
</feature>
<dbReference type="InterPro" id="IPR000659">
    <property type="entry name" value="Pyridox_Oxase"/>
</dbReference>
<dbReference type="Pfam" id="PF01243">
    <property type="entry name" value="PNPOx_N"/>
    <property type="match status" value="1"/>
</dbReference>
<feature type="domain" description="Pyridoxine 5'-phosphate oxidase dimerisation C-terminal" evidence="7">
    <location>
        <begin position="185"/>
        <end position="226"/>
    </location>
</feature>
<dbReference type="InterPro" id="IPR019576">
    <property type="entry name" value="Pyridoxamine_oxidase_dimer_C"/>
</dbReference>
<dbReference type="PANTHER" id="PTHR10851:SF0">
    <property type="entry name" value="PYRIDOXINE-5'-PHOSPHATE OXIDASE"/>
    <property type="match status" value="1"/>
</dbReference>
<dbReference type="PANTHER" id="PTHR10851">
    <property type="entry name" value="PYRIDOXINE-5-PHOSPHATE OXIDASE"/>
    <property type="match status" value="1"/>
</dbReference>
<evidence type="ECO:0000256" key="5">
    <source>
        <dbReference type="PIRSR" id="PIRSR000190-2"/>
    </source>
</evidence>
<dbReference type="GO" id="GO:0004733">
    <property type="term" value="F:pyridoxamine phosphate oxidase activity"/>
    <property type="evidence" value="ECO:0007669"/>
    <property type="project" value="InterPro"/>
</dbReference>
<dbReference type="Gene3D" id="2.30.110.10">
    <property type="entry name" value="Electron Transport, Fmn-binding Protein, Chain A"/>
    <property type="match status" value="1"/>
</dbReference>
<keyword evidence="2" id="KW-0285">Flavoprotein</keyword>
<protein>
    <submittedName>
        <fullName evidence="8">Pyridoxamine 5'-phosphate oxidase</fullName>
    </submittedName>
</protein>
<reference evidence="8" key="1">
    <citation type="submission" date="2022-06" db="EMBL/GenBank/DDBJ databases">
        <title>Genomic Encyclopedia of Archaeal and Bacterial Type Strains, Phase II (KMG-II): from individual species to whole genera.</title>
        <authorList>
            <person name="Goeker M."/>
        </authorList>
    </citation>
    <scope>NUCLEOTIDE SEQUENCE</scope>
    <source>
        <strain evidence="8">DSM 43935</strain>
    </source>
</reference>
<dbReference type="NCBIfam" id="NF004231">
    <property type="entry name" value="PRK05679.1"/>
    <property type="match status" value="1"/>
</dbReference>
<feature type="domain" description="Pyridoxamine 5'-phosphate oxidase N-terminal" evidence="6">
    <location>
        <begin position="49"/>
        <end position="159"/>
    </location>
</feature>
<feature type="binding site" evidence="5">
    <location>
        <position position="96"/>
    </location>
    <ligand>
        <name>FMN</name>
        <dbReference type="ChEBI" id="CHEBI:58210"/>
    </ligand>
</feature>
<evidence type="ECO:0000256" key="4">
    <source>
        <dbReference type="ARBA" id="ARBA00023002"/>
    </source>
</evidence>
<evidence type="ECO:0000256" key="1">
    <source>
        <dbReference type="ARBA" id="ARBA00007301"/>
    </source>
</evidence>
<evidence type="ECO:0000259" key="7">
    <source>
        <dbReference type="Pfam" id="PF10590"/>
    </source>
</evidence>
<dbReference type="Pfam" id="PF10590">
    <property type="entry name" value="PNP_phzG_C"/>
    <property type="match status" value="1"/>
</dbReference>
<accession>A0AAE3GKP6</accession>
<dbReference type="GO" id="GO:0008615">
    <property type="term" value="P:pyridoxine biosynthetic process"/>
    <property type="evidence" value="ECO:0007669"/>
    <property type="project" value="InterPro"/>
</dbReference>
<dbReference type="InterPro" id="IPR012349">
    <property type="entry name" value="Split_barrel_FMN-bd"/>
</dbReference>
<feature type="binding site" evidence="5">
    <location>
        <begin position="74"/>
        <end position="79"/>
    </location>
    <ligand>
        <name>FMN</name>
        <dbReference type="ChEBI" id="CHEBI:58210"/>
    </ligand>
</feature>
<sequence length="226" mass="25241">MSGPRTEVVDGLATLLRGLEVFGGPLPTFDPGTAPDHPVPLFTEWLTLAIRSGLREPHATTLSTVDGQGRPSARVLILKDVDDTGWHFAFSAASRKGAELAARPWAALTFYWSELARQVRLRGPVRSAAPEVSARDFRERPPASRAGALLARQSQPMADPADLDRALAQAHQRIADDPGVVAPEWTRYRVVPDEVEFWQGDKQRRHTRLRYLRTGEHTWDKELLWP</sequence>
<feature type="binding site" evidence="5">
    <location>
        <position position="118"/>
    </location>
    <ligand>
        <name>FMN</name>
        <dbReference type="ChEBI" id="CHEBI:58210"/>
    </ligand>
</feature>
<dbReference type="AlphaFoldDB" id="A0AAE3GKP6"/>
<keyword evidence="9" id="KW-1185">Reference proteome</keyword>
<dbReference type="InterPro" id="IPR011576">
    <property type="entry name" value="Pyridox_Oxase_N"/>
</dbReference>
<dbReference type="RefSeq" id="WP_253775058.1">
    <property type="nucleotide sequence ID" value="NZ_JAMTCK010000011.1"/>
</dbReference>
<dbReference type="Proteomes" id="UP001206128">
    <property type="component" value="Unassembled WGS sequence"/>
</dbReference>
<comment type="similarity">
    <text evidence="1">Belongs to the pyridoxamine 5'-phosphate oxidase family.</text>
</comment>